<organism evidence="2 3">
    <name type="scientific">Psychracetigena formicireducens</name>
    <dbReference type="NCBI Taxonomy" id="2986056"/>
    <lineage>
        <taxon>Bacteria</taxon>
        <taxon>Bacillati</taxon>
        <taxon>Candidatus Lithacetigenota</taxon>
        <taxon>Candidatus Psychracetigena</taxon>
    </lineage>
</organism>
<name>A0A9E2BHZ9_PSYF1</name>
<dbReference type="Pfam" id="PF01208">
    <property type="entry name" value="URO-D"/>
    <property type="match status" value="1"/>
</dbReference>
<protein>
    <recommendedName>
        <fullName evidence="1">Uroporphyrinogen decarboxylase (URO-D) domain-containing protein</fullName>
    </recommendedName>
</protein>
<dbReference type="EMBL" id="QLTW01000221">
    <property type="protein sequence ID" value="MBT9145908.1"/>
    <property type="molecule type" value="Genomic_DNA"/>
</dbReference>
<dbReference type="GO" id="GO:0004853">
    <property type="term" value="F:uroporphyrinogen decarboxylase activity"/>
    <property type="evidence" value="ECO:0007669"/>
    <property type="project" value="InterPro"/>
</dbReference>
<evidence type="ECO:0000313" key="2">
    <source>
        <dbReference type="EMBL" id="MBT9145908.1"/>
    </source>
</evidence>
<dbReference type="AlphaFoldDB" id="A0A9E2BHZ9"/>
<comment type="caution">
    <text evidence="2">The sequence shown here is derived from an EMBL/GenBank/DDBJ whole genome shotgun (WGS) entry which is preliminary data.</text>
</comment>
<dbReference type="Proteomes" id="UP000811545">
    <property type="component" value="Unassembled WGS sequence"/>
</dbReference>
<gene>
    <name evidence="2" type="ORF">DDT42_01785</name>
</gene>
<evidence type="ECO:0000313" key="3">
    <source>
        <dbReference type="Proteomes" id="UP000811545"/>
    </source>
</evidence>
<dbReference type="GO" id="GO:0006779">
    <property type="term" value="P:porphyrin-containing compound biosynthetic process"/>
    <property type="evidence" value="ECO:0007669"/>
    <property type="project" value="InterPro"/>
</dbReference>
<accession>A0A9E2BHZ9</accession>
<feature type="domain" description="Uroporphyrinogen decarboxylase (URO-D)" evidence="1">
    <location>
        <begin position="165"/>
        <end position="347"/>
    </location>
</feature>
<dbReference type="SUPFAM" id="SSF51726">
    <property type="entry name" value="UROD/MetE-like"/>
    <property type="match status" value="1"/>
</dbReference>
<sequence>MTDRERFLAVMNYEKPDRCFHTQGMAGPWPETEEKWTEEGYDPSKEPLFPSDMWHWHSGWFFPNPPFEKKIIAEDDKTITYINHEGITMKERKDYSYSSMPQFIRFPVETREEYRKFYKEKFNPDLAARIGSDYKEKLSAYKNRDFPLVVIADRHGGFFGGLRAMLGVEKACTVFYDDPAWVEEMMDGLADFLIATMDKILQYTDVDVFGFWEDMAYKTGPLVGPNLMRKYALPRYKKVVDFLRSKGVKFICLDSDGDIWSLIPVWLDAGINTLYPFEVQCGMDIVEVRKKFGKDLRIWYGIDKRALTIGPKAIDAELERVRPLIEEGGYIPGTDHSLPPDISFTNYCYYRKALMKALGV</sequence>
<proteinExistence type="predicted"/>
<dbReference type="InterPro" id="IPR000257">
    <property type="entry name" value="Uroporphyrinogen_deCOase"/>
</dbReference>
<dbReference type="InterPro" id="IPR038071">
    <property type="entry name" value="UROD/MetE-like_sf"/>
</dbReference>
<evidence type="ECO:0000259" key="1">
    <source>
        <dbReference type="Pfam" id="PF01208"/>
    </source>
</evidence>
<dbReference type="Gene3D" id="3.20.20.210">
    <property type="match status" value="1"/>
</dbReference>
<reference evidence="2 3" key="1">
    <citation type="journal article" date="2021" name="bioRxiv">
        <title>Unique metabolic strategies in Hadean analogues reveal hints for primordial physiology.</title>
        <authorList>
            <person name="Nobu M.K."/>
            <person name="Nakai R."/>
            <person name="Tamazawa S."/>
            <person name="Mori H."/>
            <person name="Toyoda A."/>
            <person name="Ijiri A."/>
            <person name="Suzuki S."/>
            <person name="Kurokawa K."/>
            <person name="Kamagata Y."/>
            <person name="Tamaki H."/>
        </authorList>
    </citation>
    <scope>NUCLEOTIDE SEQUENCE [LARGE SCALE GENOMIC DNA]</scope>
    <source>
        <strain evidence="2">BS525</strain>
    </source>
</reference>